<evidence type="ECO:0000259" key="9">
    <source>
        <dbReference type="Pfam" id="PF17900"/>
    </source>
</evidence>
<dbReference type="GO" id="GO:0006508">
    <property type="term" value="P:proteolysis"/>
    <property type="evidence" value="ECO:0007669"/>
    <property type="project" value="UniProtKB-KW"/>
</dbReference>
<dbReference type="PANTHER" id="PTHR11533:SF274">
    <property type="entry name" value="AMINOPEPTIDASE"/>
    <property type="match status" value="1"/>
</dbReference>
<evidence type="ECO:0000259" key="8">
    <source>
        <dbReference type="Pfam" id="PF01433"/>
    </source>
</evidence>
<protein>
    <submittedName>
        <fullName evidence="10">Uncharacterized protein</fullName>
    </submittedName>
</protein>
<sequence>MATEDACRSSSMPVFSRGGQMLQATGECLSEMERLDRAWCCSCCVVLLQYQFHAHYVFDNMPKGLSFLYTFAYSLYSPYCKNYKTNQHLPGLQKANSSALDWEATFKITLNVPSELTELSNMPVVHEKLNGHLKTVNFEESPIMSIYLVDVVIGLFDHIEETTTDGIKVRAYCPVGKSDQGRLALDVAAKFFSMPYTLPKLDTVAVPDFPYGAMENYGLITYRESKLLYDSLYSTAVNKQRASDNFE</sequence>
<comment type="similarity">
    <text evidence="2">Belongs to the peptidase M1 family.</text>
</comment>
<evidence type="ECO:0000256" key="1">
    <source>
        <dbReference type="ARBA" id="ARBA00001947"/>
    </source>
</evidence>
<dbReference type="GO" id="GO:0016020">
    <property type="term" value="C:membrane"/>
    <property type="evidence" value="ECO:0007669"/>
    <property type="project" value="TreeGrafter"/>
</dbReference>
<dbReference type="Gene3D" id="2.60.40.1730">
    <property type="entry name" value="tricorn interacting facor f3 domain"/>
    <property type="match status" value="1"/>
</dbReference>
<evidence type="ECO:0000313" key="10">
    <source>
        <dbReference type="EMBL" id="THG02221.1"/>
    </source>
</evidence>
<keyword evidence="11" id="KW-1185">Reference proteome</keyword>
<keyword evidence="7" id="KW-0482">Metalloprotease</keyword>
<dbReference type="InterPro" id="IPR050344">
    <property type="entry name" value="Peptidase_M1_aminopeptidases"/>
</dbReference>
<keyword evidence="5" id="KW-0378">Hydrolase</keyword>
<dbReference type="PANTHER" id="PTHR11533">
    <property type="entry name" value="PROTEASE M1 ZINC METALLOPROTEASE"/>
    <property type="match status" value="1"/>
</dbReference>
<dbReference type="InterPro" id="IPR042097">
    <property type="entry name" value="Aminopeptidase_N-like_N_sf"/>
</dbReference>
<dbReference type="SUPFAM" id="SSF63737">
    <property type="entry name" value="Leukotriene A4 hydrolase N-terminal domain"/>
    <property type="match status" value="1"/>
</dbReference>
<proteinExistence type="inferred from homology"/>
<gene>
    <name evidence="10" type="ORF">TEA_004566</name>
</gene>
<dbReference type="EMBL" id="SDRB02011233">
    <property type="protein sequence ID" value="THG02221.1"/>
    <property type="molecule type" value="Genomic_DNA"/>
</dbReference>
<keyword evidence="6" id="KW-0862">Zinc</keyword>
<accession>A0A4S4DHF3</accession>
<reference evidence="10 11" key="1">
    <citation type="journal article" date="2018" name="Proc. Natl. Acad. Sci. U.S.A.">
        <title>Draft genome sequence of Camellia sinensis var. sinensis provides insights into the evolution of the tea genome and tea quality.</title>
        <authorList>
            <person name="Wei C."/>
            <person name="Yang H."/>
            <person name="Wang S."/>
            <person name="Zhao J."/>
            <person name="Liu C."/>
            <person name="Gao L."/>
            <person name="Xia E."/>
            <person name="Lu Y."/>
            <person name="Tai Y."/>
            <person name="She G."/>
            <person name="Sun J."/>
            <person name="Cao H."/>
            <person name="Tong W."/>
            <person name="Gao Q."/>
            <person name="Li Y."/>
            <person name="Deng W."/>
            <person name="Jiang X."/>
            <person name="Wang W."/>
            <person name="Chen Q."/>
            <person name="Zhang S."/>
            <person name="Li H."/>
            <person name="Wu J."/>
            <person name="Wang P."/>
            <person name="Li P."/>
            <person name="Shi C."/>
            <person name="Zheng F."/>
            <person name="Jian J."/>
            <person name="Huang B."/>
            <person name="Shan D."/>
            <person name="Shi M."/>
            <person name="Fang C."/>
            <person name="Yue Y."/>
            <person name="Li F."/>
            <person name="Li D."/>
            <person name="Wei S."/>
            <person name="Han B."/>
            <person name="Jiang C."/>
            <person name="Yin Y."/>
            <person name="Xia T."/>
            <person name="Zhang Z."/>
            <person name="Bennetzen J.L."/>
            <person name="Zhao S."/>
            <person name="Wan X."/>
        </authorList>
    </citation>
    <scope>NUCLEOTIDE SEQUENCE [LARGE SCALE GENOMIC DNA]</scope>
    <source>
        <strain evidence="11">cv. Shuchazao</strain>
        <tissue evidence="10">Leaf</tissue>
    </source>
</reference>
<dbReference type="STRING" id="542762.A0A4S4DHF3"/>
<dbReference type="Pfam" id="PF17900">
    <property type="entry name" value="Peptidase_M1_N"/>
    <property type="match status" value="1"/>
</dbReference>
<evidence type="ECO:0000256" key="3">
    <source>
        <dbReference type="ARBA" id="ARBA00022670"/>
    </source>
</evidence>
<name>A0A4S4DHF3_CAMSN</name>
<evidence type="ECO:0000256" key="5">
    <source>
        <dbReference type="ARBA" id="ARBA00022801"/>
    </source>
</evidence>
<evidence type="ECO:0000256" key="7">
    <source>
        <dbReference type="ARBA" id="ARBA00023049"/>
    </source>
</evidence>
<dbReference type="InterPro" id="IPR045357">
    <property type="entry name" value="Aminopeptidase_N-like_N"/>
</dbReference>
<dbReference type="GO" id="GO:0005737">
    <property type="term" value="C:cytoplasm"/>
    <property type="evidence" value="ECO:0007669"/>
    <property type="project" value="TreeGrafter"/>
</dbReference>
<feature type="domain" description="Aminopeptidase N-like N-terminal" evidence="9">
    <location>
        <begin position="104"/>
        <end position="148"/>
    </location>
</feature>
<keyword evidence="4" id="KW-0479">Metal-binding</keyword>
<dbReference type="SUPFAM" id="SSF55486">
    <property type="entry name" value="Metalloproteases ('zincins'), catalytic domain"/>
    <property type="match status" value="1"/>
</dbReference>
<dbReference type="GO" id="GO:0043171">
    <property type="term" value="P:peptide catabolic process"/>
    <property type="evidence" value="ECO:0007669"/>
    <property type="project" value="TreeGrafter"/>
</dbReference>
<dbReference type="GO" id="GO:0005615">
    <property type="term" value="C:extracellular space"/>
    <property type="evidence" value="ECO:0007669"/>
    <property type="project" value="TreeGrafter"/>
</dbReference>
<dbReference type="Pfam" id="PF01433">
    <property type="entry name" value="Peptidase_M1"/>
    <property type="match status" value="1"/>
</dbReference>
<comment type="caution">
    <text evidence="10">The sequence shown here is derived from an EMBL/GenBank/DDBJ whole genome shotgun (WGS) entry which is preliminary data.</text>
</comment>
<dbReference type="AlphaFoldDB" id="A0A4S4DHF3"/>
<feature type="domain" description="Peptidase M1 membrane alanine aminopeptidase" evidence="8">
    <location>
        <begin position="184"/>
        <end position="242"/>
    </location>
</feature>
<comment type="cofactor">
    <cofactor evidence="1">
        <name>Zn(2+)</name>
        <dbReference type="ChEBI" id="CHEBI:29105"/>
    </cofactor>
</comment>
<dbReference type="PRINTS" id="PR00756">
    <property type="entry name" value="ALADIPTASE"/>
</dbReference>
<organism evidence="10 11">
    <name type="scientific">Camellia sinensis var. sinensis</name>
    <name type="common">China tea</name>
    <dbReference type="NCBI Taxonomy" id="542762"/>
    <lineage>
        <taxon>Eukaryota</taxon>
        <taxon>Viridiplantae</taxon>
        <taxon>Streptophyta</taxon>
        <taxon>Embryophyta</taxon>
        <taxon>Tracheophyta</taxon>
        <taxon>Spermatophyta</taxon>
        <taxon>Magnoliopsida</taxon>
        <taxon>eudicotyledons</taxon>
        <taxon>Gunneridae</taxon>
        <taxon>Pentapetalae</taxon>
        <taxon>asterids</taxon>
        <taxon>Ericales</taxon>
        <taxon>Theaceae</taxon>
        <taxon>Camellia</taxon>
    </lineage>
</organism>
<dbReference type="GO" id="GO:0042277">
    <property type="term" value="F:peptide binding"/>
    <property type="evidence" value="ECO:0007669"/>
    <property type="project" value="TreeGrafter"/>
</dbReference>
<dbReference type="InterPro" id="IPR001930">
    <property type="entry name" value="Peptidase_M1"/>
</dbReference>
<dbReference type="InterPro" id="IPR027268">
    <property type="entry name" value="Peptidase_M4/M1_CTD_sf"/>
</dbReference>
<dbReference type="GO" id="GO:0008270">
    <property type="term" value="F:zinc ion binding"/>
    <property type="evidence" value="ECO:0007669"/>
    <property type="project" value="InterPro"/>
</dbReference>
<evidence type="ECO:0000256" key="6">
    <source>
        <dbReference type="ARBA" id="ARBA00022833"/>
    </source>
</evidence>
<keyword evidence="3" id="KW-0645">Protease</keyword>
<evidence type="ECO:0000256" key="2">
    <source>
        <dbReference type="ARBA" id="ARBA00010136"/>
    </source>
</evidence>
<dbReference type="Gene3D" id="1.10.390.10">
    <property type="entry name" value="Neutral Protease Domain 2"/>
    <property type="match status" value="1"/>
</dbReference>
<evidence type="ECO:0000256" key="4">
    <source>
        <dbReference type="ARBA" id="ARBA00022723"/>
    </source>
</evidence>
<dbReference type="GO" id="GO:0070006">
    <property type="term" value="F:metalloaminopeptidase activity"/>
    <property type="evidence" value="ECO:0007669"/>
    <property type="project" value="TreeGrafter"/>
</dbReference>
<dbReference type="Proteomes" id="UP000306102">
    <property type="component" value="Unassembled WGS sequence"/>
</dbReference>
<evidence type="ECO:0000313" key="11">
    <source>
        <dbReference type="Proteomes" id="UP000306102"/>
    </source>
</evidence>
<dbReference type="InterPro" id="IPR014782">
    <property type="entry name" value="Peptidase_M1_dom"/>
</dbReference>